<dbReference type="EMBL" id="JAFMYW010000018">
    <property type="protein sequence ID" value="MBO0953031.1"/>
    <property type="molecule type" value="Genomic_DNA"/>
</dbReference>
<evidence type="ECO:0000313" key="2">
    <source>
        <dbReference type="Proteomes" id="UP000664628"/>
    </source>
</evidence>
<gene>
    <name evidence="1" type="ORF">J2I46_30945</name>
</gene>
<accession>A0ABS3JSP5</accession>
<dbReference type="Pfam" id="PF15575">
    <property type="entry name" value="Imm49"/>
    <property type="match status" value="1"/>
</dbReference>
<protein>
    <submittedName>
        <fullName evidence="1">Immunity 49 family protein</fullName>
    </submittedName>
</protein>
<proteinExistence type="predicted"/>
<dbReference type="RefSeq" id="WP_207332983.1">
    <property type="nucleotide sequence ID" value="NZ_JAFMYW010000018.1"/>
</dbReference>
<dbReference type="Proteomes" id="UP000664628">
    <property type="component" value="Unassembled WGS sequence"/>
</dbReference>
<keyword evidence="2" id="KW-1185">Reference proteome</keyword>
<reference evidence="1 2" key="1">
    <citation type="submission" date="2021-03" db="EMBL/GenBank/DDBJ databases">
        <title>Fibrella sp. HMF5405 genome sequencing and assembly.</title>
        <authorList>
            <person name="Kang H."/>
            <person name="Kim H."/>
            <person name="Bae S."/>
            <person name="Joh K."/>
        </authorList>
    </citation>
    <scope>NUCLEOTIDE SEQUENCE [LARGE SCALE GENOMIC DNA]</scope>
    <source>
        <strain evidence="1 2">HMF5405</strain>
    </source>
</reference>
<name>A0ABS3JSP5_9BACT</name>
<evidence type="ECO:0000313" key="1">
    <source>
        <dbReference type="EMBL" id="MBO0953031.1"/>
    </source>
</evidence>
<dbReference type="InterPro" id="IPR029074">
    <property type="entry name" value="Imm49"/>
</dbReference>
<sequence>MKTIQVHGTPDRTPQNDISLKENNFYYIRWVFERIQRARDTYEVGHNLSMYSQTIFQAMGTANRYGNSEETFNFLYYYSQLNYAWFLITTNDQKPISFKIGDRHFDIIGRFKNSDIGAGFVIKGIETALILRNQQALSFCATIPVTFTEQANQQDLIWETMMYFYQTILKGKSNQDEAAAAYHHISTLLNWEEYEKYITVEGFNSLSVWKMVFDSRKPIAESIFLPTLAIYHAILHKDQPGFNRAVYEALLKWQAYYTVPKFVYEDGQEVDRAYESDGYLALPIAAACAYGYDHGMRLDSVESEYIPA</sequence>
<organism evidence="1 2">
    <name type="scientific">Fibrella forsythiae</name>
    <dbReference type="NCBI Taxonomy" id="2817061"/>
    <lineage>
        <taxon>Bacteria</taxon>
        <taxon>Pseudomonadati</taxon>
        <taxon>Bacteroidota</taxon>
        <taxon>Cytophagia</taxon>
        <taxon>Cytophagales</taxon>
        <taxon>Spirosomataceae</taxon>
        <taxon>Fibrella</taxon>
    </lineage>
</organism>
<comment type="caution">
    <text evidence="1">The sequence shown here is derived from an EMBL/GenBank/DDBJ whole genome shotgun (WGS) entry which is preliminary data.</text>
</comment>